<reference evidence="1" key="1">
    <citation type="journal article" date="2023" name="Genome Biol. Evol.">
        <title>Long-read-based Genome Assembly of Drosophila gunungcola Reveals Fewer Chemosensory Genes in Flower-breeding Species.</title>
        <authorList>
            <person name="Negi A."/>
            <person name="Liao B.Y."/>
            <person name="Yeh S.D."/>
        </authorList>
    </citation>
    <scope>NUCLEOTIDE SEQUENCE</scope>
    <source>
        <strain evidence="1">Sukarami</strain>
    </source>
</reference>
<organism evidence="1 2">
    <name type="scientific">Drosophila gunungcola</name>
    <name type="common">fruit fly</name>
    <dbReference type="NCBI Taxonomy" id="103775"/>
    <lineage>
        <taxon>Eukaryota</taxon>
        <taxon>Metazoa</taxon>
        <taxon>Ecdysozoa</taxon>
        <taxon>Arthropoda</taxon>
        <taxon>Hexapoda</taxon>
        <taxon>Insecta</taxon>
        <taxon>Pterygota</taxon>
        <taxon>Neoptera</taxon>
        <taxon>Endopterygota</taxon>
        <taxon>Diptera</taxon>
        <taxon>Brachycera</taxon>
        <taxon>Muscomorpha</taxon>
        <taxon>Ephydroidea</taxon>
        <taxon>Drosophilidae</taxon>
        <taxon>Drosophila</taxon>
        <taxon>Sophophora</taxon>
    </lineage>
</organism>
<protein>
    <submittedName>
        <fullName evidence="1">Uncharacterized protein</fullName>
    </submittedName>
</protein>
<proteinExistence type="predicted"/>
<evidence type="ECO:0000313" key="1">
    <source>
        <dbReference type="EMBL" id="KAI8035989.1"/>
    </source>
</evidence>
<evidence type="ECO:0000313" key="2">
    <source>
        <dbReference type="Proteomes" id="UP001059596"/>
    </source>
</evidence>
<keyword evidence="2" id="KW-1185">Reference proteome</keyword>
<sequence length="56" mass="6518">MVFQTIETYYIYANLSHWKGGDTAAYRHLSWTNRLCGRTSIMRPGHLPTWTSRKGS</sequence>
<dbReference type="Proteomes" id="UP001059596">
    <property type="component" value="Unassembled WGS sequence"/>
</dbReference>
<dbReference type="AlphaFoldDB" id="A0A9Q0BLN3"/>
<comment type="caution">
    <text evidence="1">The sequence shown here is derived from an EMBL/GenBank/DDBJ whole genome shotgun (WGS) entry which is preliminary data.</text>
</comment>
<name>A0A9Q0BLN3_9MUSC</name>
<gene>
    <name evidence="1" type="ORF">M5D96_011205</name>
</gene>
<accession>A0A9Q0BLN3</accession>
<dbReference type="EMBL" id="JAMKOV010000025">
    <property type="protein sequence ID" value="KAI8035989.1"/>
    <property type="molecule type" value="Genomic_DNA"/>
</dbReference>